<dbReference type="STRING" id="2017.SAMN05444320_101986"/>
<evidence type="ECO:0000313" key="2">
    <source>
        <dbReference type="EMBL" id="SHE75659.1"/>
    </source>
</evidence>
<dbReference type="SUPFAM" id="SSF47413">
    <property type="entry name" value="lambda repressor-like DNA-binding domains"/>
    <property type="match status" value="1"/>
</dbReference>
<dbReference type="Pfam" id="PF13560">
    <property type="entry name" value="HTH_31"/>
    <property type="match status" value="1"/>
</dbReference>
<organism evidence="2 3">
    <name type="scientific">Streptoalloteichus hindustanus</name>
    <dbReference type="NCBI Taxonomy" id="2017"/>
    <lineage>
        <taxon>Bacteria</taxon>
        <taxon>Bacillati</taxon>
        <taxon>Actinomycetota</taxon>
        <taxon>Actinomycetes</taxon>
        <taxon>Pseudonocardiales</taxon>
        <taxon>Pseudonocardiaceae</taxon>
        <taxon>Streptoalloteichus</taxon>
    </lineage>
</organism>
<evidence type="ECO:0000313" key="3">
    <source>
        <dbReference type="Proteomes" id="UP000184501"/>
    </source>
</evidence>
<dbReference type="InterPro" id="IPR043917">
    <property type="entry name" value="DUF5753"/>
</dbReference>
<dbReference type="InterPro" id="IPR010982">
    <property type="entry name" value="Lambda_DNA-bd_dom_sf"/>
</dbReference>
<dbReference type="PROSITE" id="PS50943">
    <property type="entry name" value="HTH_CROC1"/>
    <property type="match status" value="1"/>
</dbReference>
<dbReference type="InterPro" id="IPR001387">
    <property type="entry name" value="Cro/C1-type_HTH"/>
</dbReference>
<feature type="domain" description="HTH cro/C1-type" evidence="1">
    <location>
        <begin position="16"/>
        <end position="69"/>
    </location>
</feature>
<dbReference type="AlphaFoldDB" id="A0A1M4W377"/>
<proteinExistence type="predicted"/>
<protein>
    <submittedName>
        <fullName evidence="2">Helix-turn-helix domain-containing protein</fullName>
    </submittedName>
</protein>
<dbReference type="RefSeq" id="WP_073480021.1">
    <property type="nucleotide sequence ID" value="NZ_FQVN01000001.1"/>
</dbReference>
<accession>A0A1M4W377</accession>
<dbReference type="CDD" id="cd00093">
    <property type="entry name" value="HTH_XRE"/>
    <property type="match status" value="1"/>
</dbReference>
<dbReference type="Proteomes" id="UP000184501">
    <property type="component" value="Unassembled WGS sequence"/>
</dbReference>
<reference evidence="2 3" key="1">
    <citation type="submission" date="2016-11" db="EMBL/GenBank/DDBJ databases">
        <authorList>
            <person name="Jaros S."/>
            <person name="Januszkiewicz K."/>
            <person name="Wedrychowicz H."/>
        </authorList>
    </citation>
    <scope>NUCLEOTIDE SEQUENCE [LARGE SCALE GENOMIC DNA]</scope>
    <source>
        <strain evidence="2 3">DSM 44523</strain>
    </source>
</reference>
<dbReference type="Gene3D" id="1.10.260.40">
    <property type="entry name" value="lambda repressor-like DNA-binding domains"/>
    <property type="match status" value="1"/>
</dbReference>
<dbReference type="GO" id="GO:0003677">
    <property type="term" value="F:DNA binding"/>
    <property type="evidence" value="ECO:0007669"/>
    <property type="project" value="InterPro"/>
</dbReference>
<dbReference type="EMBL" id="FQVN01000001">
    <property type="protein sequence ID" value="SHE75659.1"/>
    <property type="molecule type" value="Genomic_DNA"/>
</dbReference>
<dbReference type="OrthoDB" id="4966777at2"/>
<dbReference type="Pfam" id="PF19054">
    <property type="entry name" value="DUF5753"/>
    <property type="match status" value="1"/>
</dbReference>
<evidence type="ECO:0000259" key="1">
    <source>
        <dbReference type="PROSITE" id="PS50943"/>
    </source>
</evidence>
<name>A0A1M4W377_STRHI</name>
<sequence length="282" mass="31913">MWEPDGKPPRELADALRDIRRPAGLSGDRLAARCAMSQCKISRIETGRVLPSVDEVERILAALEVPGEVAREITALARRANVQYQSWRTYAQKGLWRRQAELKMLADSSRVVRQFLPAIPSGLLQTERYARAALQPSVPSDSVWDVEKAVRARTERQETLWDEERSFSFVLTEQAVRWRYASAEIMAEQCRHMAELAQRPNVDLAVIPLSAEVVAAPLHVFVIYDERLVTVEMLSGGVALREPQDISYYLDLFAKFRQSALAGSDAVHLLELVAHGFMRERD</sequence>
<dbReference type="SMART" id="SM00530">
    <property type="entry name" value="HTH_XRE"/>
    <property type="match status" value="1"/>
</dbReference>
<keyword evidence="3" id="KW-1185">Reference proteome</keyword>
<gene>
    <name evidence="2" type="ORF">SAMN05444320_101986</name>
</gene>